<feature type="transmembrane region" description="Helical" evidence="1">
    <location>
        <begin position="133"/>
        <end position="159"/>
    </location>
</feature>
<name>A0ABW6AVN8_9BACT</name>
<dbReference type="RefSeq" id="WP_381508774.1">
    <property type="nucleotide sequence ID" value="NZ_JBHUOM010000048.1"/>
</dbReference>
<feature type="transmembrane region" description="Helical" evidence="1">
    <location>
        <begin position="464"/>
        <end position="482"/>
    </location>
</feature>
<keyword evidence="1" id="KW-0472">Membrane</keyword>
<keyword evidence="3" id="KW-1185">Reference proteome</keyword>
<feature type="transmembrane region" description="Helical" evidence="1">
    <location>
        <begin position="166"/>
        <end position="193"/>
    </location>
</feature>
<reference evidence="3" key="1">
    <citation type="journal article" date="2019" name="Int. J. Syst. Evol. Microbiol.">
        <title>The Global Catalogue of Microorganisms (GCM) 10K type strain sequencing project: providing services to taxonomists for standard genome sequencing and annotation.</title>
        <authorList>
            <consortium name="The Broad Institute Genomics Platform"/>
            <consortium name="The Broad Institute Genome Sequencing Center for Infectious Disease"/>
            <person name="Wu L."/>
            <person name="Ma J."/>
        </authorList>
    </citation>
    <scope>NUCLEOTIDE SEQUENCE [LARGE SCALE GENOMIC DNA]</scope>
    <source>
        <strain evidence="3">KCTC 52490</strain>
    </source>
</reference>
<evidence type="ECO:0000256" key="1">
    <source>
        <dbReference type="SAM" id="Phobius"/>
    </source>
</evidence>
<gene>
    <name evidence="2" type="ORF">ACFS25_30415</name>
</gene>
<organism evidence="2 3">
    <name type="scientific">Spirosoma flavum</name>
    <dbReference type="NCBI Taxonomy" id="2048557"/>
    <lineage>
        <taxon>Bacteria</taxon>
        <taxon>Pseudomonadati</taxon>
        <taxon>Bacteroidota</taxon>
        <taxon>Cytophagia</taxon>
        <taxon>Cytophagales</taxon>
        <taxon>Cytophagaceae</taxon>
        <taxon>Spirosoma</taxon>
    </lineage>
</organism>
<feature type="transmembrane region" description="Helical" evidence="1">
    <location>
        <begin position="436"/>
        <end position="458"/>
    </location>
</feature>
<evidence type="ECO:0000313" key="3">
    <source>
        <dbReference type="Proteomes" id="UP001597512"/>
    </source>
</evidence>
<dbReference type="Proteomes" id="UP001597512">
    <property type="component" value="Unassembled WGS sequence"/>
</dbReference>
<keyword evidence="1" id="KW-0812">Transmembrane</keyword>
<accession>A0ABW6AVN8</accession>
<dbReference type="EMBL" id="JBHUOM010000048">
    <property type="protein sequence ID" value="MFD2938119.1"/>
    <property type="molecule type" value="Genomic_DNA"/>
</dbReference>
<feature type="transmembrane region" description="Helical" evidence="1">
    <location>
        <begin position="90"/>
        <end position="113"/>
    </location>
</feature>
<feature type="transmembrane region" description="Helical" evidence="1">
    <location>
        <begin position="245"/>
        <end position="263"/>
    </location>
</feature>
<feature type="transmembrane region" description="Helical" evidence="1">
    <location>
        <begin position="384"/>
        <end position="405"/>
    </location>
</feature>
<keyword evidence="1" id="KW-1133">Transmembrane helix</keyword>
<feature type="transmembrane region" description="Helical" evidence="1">
    <location>
        <begin position="525"/>
        <end position="542"/>
    </location>
</feature>
<evidence type="ECO:0008006" key="4">
    <source>
        <dbReference type="Google" id="ProtNLM"/>
    </source>
</evidence>
<protein>
    <recommendedName>
        <fullName evidence="4">ABC transporter permease</fullName>
    </recommendedName>
</protein>
<evidence type="ECO:0000313" key="2">
    <source>
        <dbReference type="EMBL" id="MFD2938119.1"/>
    </source>
</evidence>
<feature type="transmembrane region" description="Helical" evidence="1">
    <location>
        <begin position="269"/>
        <end position="287"/>
    </location>
</feature>
<sequence>MTTLILWLLDRVQSLFRLLGADYGQLRAIVQVKLIMDNRRSLVSLGRYGKPSAESNSNFTRVLGIYTLVGGLISLAMLSTPERDMLFFPLTLQFSYIMALCAMTLISDFSSVILDSSDNQIILPRPVGSRTLWLARIVHISSYLFAIALSLSVGGVLVIGYRFGALAALTFLTMSLLSAVLMVFLTNVFYLVLMRFINEEKLREVINYFQIVMAVLFYGGYQLLPRLIDSREILTQTIEHTWWHYLIPPMWMAATVDVFIQPILDSTHIIFGSLALLMPFAGLWFMNRFLTANFTQKLSGIDNESQSEASPLSAPRTQSVRTNWLEKLATWATTNALERAAFTFTWRITGRDRKFKLKTYPQLGFGLAYVVAMSFQSRSIGSSGFFYLFALYFAGLYVMVAQYQLGISDNYKASWIYGSAPIQAPGDVLSGSLKALIIKLLIPFYTLLASYILYRYGLDKINDVLLAFSNSLIMLVSAALLSTRYMPFSVAPDALKQNNTARGLLVSIVLAIVGLSHFGLTLVPYGVWVAIPASVFTFWYILHQYKKTSWERVEMG</sequence>
<proteinExistence type="predicted"/>
<comment type="caution">
    <text evidence="2">The sequence shown here is derived from an EMBL/GenBank/DDBJ whole genome shotgun (WGS) entry which is preliminary data.</text>
</comment>
<feature type="transmembrane region" description="Helical" evidence="1">
    <location>
        <begin position="205"/>
        <end position="224"/>
    </location>
</feature>
<feature type="transmembrane region" description="Helical" evidence="1">
    <location>
        <begin position="59"/>
        <end position="78"/>
    </location>
</feature>